<keyword evidence="2 9" id="KW-0813">Transport</keyword>
<keyword evidence="3" id="KW-1003">Cell membrane</keyword>
<evidence type="ECO:0000256" key="4">
    <source>
        <dbReference type="ARBA" id="ARBA00022519"/>
    </source>
</evidence>
<evidence type="ECO:0000256" key="1">
    <source>
        <dbReference type="ARBA" id="ARBA00004429"/>
    </source>
</evidence>
<proteinExistence type="inferred from homology"/>
<dbReference type="AlphaFoldDB" id="A0A2U8FSC6"/>
<comment type="similarity">
    <text evidence="8 9">Belongs to the TRAP transporter small permease family.</text>
</comment>
<comment type="function">
    <text evidence="9">Part of the tripartite ATP-independent periplasmic (TRAP) transport system.</text>
</comment>
<evidence type="ECO:0000259" key="10">
    <source>
        <dbReference type="Pfam" id="PF04290"/>
    </source>
</evidence>
<comment type="subunit">
    <text evidence="9">The complex comprises the extracytoplasmic solute receptor protein and the two transmembrane proteins.</text>
</comment>
<dbReference type="Proteomes" id="UP000244892">
    <property type="component" value="Chromosome"/>
</dbReference>
<dbReference type="PROSITE" id="PS51257">
    <property type="entry name" value="PROKAR_LIPOPROTEIN"/>
    <property type="match status" value="1"/>
</dbReference>
<evidence type="ECO:0000313" key="12">
    <source>
        <dbReference type="Proteomes" id="UP000244892"/>
    </source>
</evidence>
<feature type="domain" description="Tripartite ATP-independent periplasmic transporters DctQ component" evidence="10">
    <location>
        <begin position="29"/>
        <end position="158"/>
    </location>
</feature>
<dbReference type="OrthoDB" id="9795655at2"/>
<evidence type="ECO:0000256" key="5">
    <source>
        <dbReference type="ARBA" id="ARBA00022692"/>
    </source>
</evidence>
<evidence type="ECO:0000256" key="6">
    <source>
        <dbReference type="ARBA" id="ARBA00022989"/>
    </source>
</evidence>
<dbReference type="PANTHER" id="PTHR35011">
    <property type="entry name" value="2,3-DIKETO-L-GULONATE TRAP TRANSPORTER SMALL PERMEASE PROTEIN YIAM"/>
    <property type="match status" value="1"/>
</dbReference>
<keyword evidence="4 9" id="KW-0997">Cell inner membrane</keyword>
<dbReference type="GO" id="GO:0022857">
    <property type="term" value="F:transmembrane transporter activity"/>
    <property type="evidence" value="ECO:0007669"/>
    <property type="project" value="UniProtKB-UniRule"/>
</dbReference>
<dbReference type="KEGG" id="aon:DEH84_09870"/>
<reference evidence="11 12" key="1">
    <citation type="submission" date="2018-05" db="EMBL/GenBank/DDBJ databases">
        <title>complete genome sequence of Aquabacterium olei NBRC 110486.</title>
        <authorList>
            <person name="Tang B."/>
            <person name="Chang J."/>
            <person name="Zhang L."/>
            <person name="Yang H."/>
        </authorList>
    </citation>
    <scope>NUCLEOTIDE SEQUENCE [LARGE SCALE GENOMIC DNA]</scope>
    <source>
        <strain evidence="11 12">NBRC 110486</strain>
    </source>
</reference>
<keyword evidence="7 9" id="KW-0472">Membrane</keyword>
<dbReference type="InterPro" id="IPR055348">
    <property type="entry name" value="DctQ"/>
</dbReference>
<dbReference type="PANTHER" id="PTHR35011:SF4">
    <property type="entry name" value="SLL1102 PROTEIN"/>
    <property type="match status" value="1"/>
</dbReference>
<keyword evidence="11" id="KW-0762">Sugar transport</keyword>
<organism evidence="11 12">
    <name type="scientific">Aquabacterium olei</name>
    <dbReference type="NCBI Taxonomy" id="1296669"/>
    <lineage>
        <taxon>Bacteria</taxon>
        <taxon>Pseudomonadati</taxon>
        <taxon>Pseudomonadota</taxon>
        <taxon>Betaproteobacteria</taxon>
        <taxon>Burkholderiales</taxon>
        <taxon>Aquabacterium</taxon>
    </lineage>
</organism>
<comment type="caution">
    <text evidence="9">Lacks conserved residue(s) required for the propagation of feature annotation.</text>
</comment>
<evidence type="ECO:0000256" key="2">
    <source>
        <dbReference type="ARBA" id="ARBA00022448"/>
    </source>
</evidence>
<accession>A0A2U8FSC6</accession>
<feature type="transmembrane region" description="Helical" evidence="9">
    <location>
        <begin position="131"/>
        <end position="152"/>
    </location>
</feature>
<evidence type="ECO:0000256" key="3">
    <source>
        <dbReference type="ARBA" id="ARBA00022475"/>
    </source>
</evidence>
<keyword evidence="5 9" id="KW-0812">Transmembrane</keyword>
<sequence>MHTYIRLMDGLARALGVLAAWALLLACAISAGNATLRYAFSIGSNAWLEAQWYLFALAVFAGAPMLLKLNEHVRVDVLYGGRSPRTKAWIDVLGLLLVLLPVCVVTAWMAWPFAVEAYVQREHSPSAGGLLRWPVKVAIPVGFALLALQGLAELFKRVAYLRGDADAVRVDYERPLQ</sequence>
<keyword evidence="6 9" id="KW-1133">Transmembrane helix</keyword>
<protein>
    <recommendedName>
        <fullName evidence="9">TRAP transporter small permease protein</fullName>
    </recommendedName>
</protein>
<dbReference type="EMBL" id="CP029210">
    <property type="protein sequence ID" value="AWI53708.1"/>
    <property type="molecule type" value="Genomic_DNA"/>
</dbReference>
<evidence type="ECO:0000256" key="8">
    <source>
        <dbReference type="ARBA" id="ARBA00038436"/>
    </source>
</evidence>
<gene>
    <name evidence="11" type="ORF">DEH84_09870</name>
</gene>
<feature type="transmembrane region" description="Helical" evidence="9">
    <location>
        <begin position="50"/>
        <end position="67"/>
    </location>
</feature>
<keyword evidence="12" id="KW-1185">Reference proteome</keyword>
<dbReference type="Pfam" id="PF04290">
    <property type="entry name" value="DctQ"/>
    <property type="match status" value="1"/>
</dbReference>
<evidence type="ECO:0000313" key="11">
    <source>
        <dbReference type="EMBL" id="AWI53708.1"/>
    </source>
</evidence>
<comment type="subcellular location">
    <subcellularLocation>
        <location evidence="1 9">Cell inner membrane</location>
        <topology evidence="1 9">Multi-pass membrane protein</topology>
    </subcellularLocation>
</comment>
<dbReference type="RefSeq" id="WP_109036708.1">
    <property type="nucleotide sequence ID" value="NZ_CP029210.1"/>
</dbReference>
<evidence type="ECO:0000256" key="7">
    <source>
        <dbReference type="ARBA" id="ARBA00023136"/>
    </source>
</evidence>
<evidence type="ECO:0000256" key="9">
    <source>
        <dbReference type="RuleBase" id="RU369079"/>
    </source>
</evidence>
<feature type="transmembrane region" description="Helical" evidence="9">
    <location>
        <begin position="88"/>
        <end position="111"/>
    </location>
</feature>
<name>A0A2U8FSC6_9BURK</name>
<dbReference type="GO" id="GO:0005886">
    <property type="term" value="C:plasma membrane"/>
    <property type="evidence" value="ECO:0007669"/>
    <property type="project" value="UniProtKB-SubCell"/>
</dbReference>
<dbReference type="InterPro" id="IPR007387">
    <property type="entry name" value="TRAP_DctQ"/>
</dbReference>